<evidence type="ECO:0000313" key="2">
    <source>
        <dbReference type="Proteomes" id="UP000198312"/>
    </source>
</evidence>
<dbReference type="Proteomes" id="UP000198312">
    <property type="component" value="Chromosome"/>
</dbReference>
<protein>
    <recommendedName>
        <fullName evidence="3">HTH luxR-type domain-containing protein</fullName>
    </recommendedName>
</protein>
<reference evidence="1 2" key="1">
    <citation type="submission" date="2017-07" db="EMBL/GenBank/DDBJ databases">
        <title>Virgibacillus sp. LM2416.</title>
        <authorList>
            <person name="Tak E.J."/>
            <person name="Bae J.-W."/>
        </authorList>
    </citation>
    <scope>NUCLEOTIDE SEQUENCE [LARGE SCALE GENOMIC DNA]</scope>
    <source>
        <strain evidence="1 2">LM2416</strain>
    </source>
</reference>
<dbReference type="InterPro" id="IPR013324">
    <property type="entry name" value="RNA_pol_sigma_r3/r4-like"/>
</dbReference>
<dbReference type="AlphaFoldDB" id="A0A220U2P4"/>
<dbReference type="SUPFAM" id="SSF88659">
    <property type="entry name" value="Sigma3 and sigma4 domains of RNA polymerase sigma factors"/>
    <property type="match status" value="1"/>
</dbReference>
<proteinExistence type="predicted"/>
<dbReference type="KEGG" id="vil:CFK37_10540"/>
<organism evidence="1 2">
    <name type="scientific">Virgibacillus phasianinus</name>
    <dbReference type="NCBI Taxonomy" id="2017483"/>
    <lineage>
        <taxon>Bacteria</taxon>
        <taxon>Bacillati</taxon>
        <taxon>Bacillota</taxon>
        <taxon>Bacilli</taxon>
        <taxon>Bacillales</taxon>
        <taxon>Bacillaceae</taxon>
        <taxon>Virgibacillus</taxon>
    </lineage>
</organism>
<accession>A0A220U2P4</accession>
<name>A0A220U2P4_9BACI</name>
<keyword evidence="2" id="KW-1185">Reference proteome</keyword>
<dbReference type="EMBL" id="CP022315">
    <property type="protein sequence ID" value="ASK62554.1"/>
    <property type="molecule type" value="Genomic_DNA"/>
</dbReference>
<dbReference type="Gene3D" id="1.10.10.10">
    <property type="entry name" value="Winged helix-like DNA-binding domain superfamily/Winged helix DNA-binding domain"/>
    <property type="match status" value="1"/>
</dbReference>
<gene>
    <name evidence="1" type="ORF">CFK37_10540</name>
</gene>
<evidence type="ECO:0008006" key="3">
    <source>
        <dbReference type="Google" id="ProtNLM"/>
    </source>
</evidence>
<sequence length="85" mass="9822">MQVLESPLGDTYLWEKLKSELTVEEQKWMQYCVFEGKTIVEIAEQENVTTDTVDSWREGVRKKLLVAVEKRGGKGNSVTDRCDRI</sequence>
<dbReference type="InterPro" id="IPR036388">
    <property type="entry name" value="WH-like_DNA-bd_sf"/>
</dbReference>
<evidence type="ECO:0000313" key="1">
    <source>
        <dbReference type="EMBL" id="ASK62554.1"/>
    </source>
</evidence>